<dbReference type="InterPro" id="IPR036749">
    <property type="entry name" value="Expansin_CBD_sf"/>
</dbReference>
<dbReference type="EMBL" id="BLLF01001954">
    <property type="protein sequence ID" value="GFH22040.1"/>
    <property type="molecule type" value="Genomic_DNA"/>
</dbReference>
<evidence type="ECO:0000259" key="1">
    <source>
        <dbReference type="PROSITE" id="PS50843"/>
    </source>
</evidence>
<feature type="domain" description="Expansin-like CBD" evidence="1">
    <location>
        <begin position="53"/>
        <end position="135"/>
    </location>
</feature>
<feature type="non-terminal residue" evidence="2">
    <location>
        <position position="1"/>
    </location>
</feature>
<comment type="caution">
    <text evidence="2">The sequence shown here is derived from an EMBL/GenBank/DDBJ whole genome shotgun (WGS) entry which is preliminary data.</text>
</comment>
<accession>A0A699ZLS4</accession>
<evidence type="ECO:0000313" key="3">
    <source>
        <dbReference type="Proteomes" id="UP000485058"/>
    </source>
</evidence>
<dbReference type="InterPro" id="IPR007117">
    <property type="entry name" value="Expansin_CBD"/>
</dbReference>
<gene>
    <name evidence="2" type="ORF">HaLaN_19441</name>
</gene>
<name>A0A699ZLS4_HAELA</name>
<dbReference type="PROSITE" id="PS50843">
    <property type="entry name" value="EXPANSIN_CBD"/>
    <property type="match status" value="1"/>
</dbReference>
<sequence length="148" mass="15492">SCNATRINLFALAFQEIGRIKFGTIAVEYRQVACKPPDNIEVRVDARRPIDGGYLRLTLRNVAGDGGLTAVDIRGSANASAAGVDGVANAWQPMVNGYAATNANAGAAWEASRLQPDPAGGFDLRATNAVGETIIISHDTYCTAPADT</sequence>
<evidence type="ECO:0000313" key="2">
    <source>
        <dbReference type="EMBL" id="GFH22040.1"/>
    </source>
</evidence>
<reference evidence="2 3" key="1">
    <citation type="submission" date="2020-02" db="EMBL/GenBank/DDBJ databases">
        <title>Draft genome sequence of Haematococcus lacustris strain NIES-144.</title>
        <authorList>
            <person name="Morimoto D."/>
            <person name="Nakagawa S."/>
            <person name="Yoshida T."/>
            <person name="Sawayama S."/>
        </authorList>
    </citation>
    <scope>NUCLEOTIDE SEQUENCE [LARGE SCALE GENOMIC DNA]</scope>
    <source>
        <strain evidence="2 3">NIES-144</strain>
    </source>
</reference>
<proteinExistence type="predicted"/>
<dbReference type="Proteomes" id="UP000485058">
    <property type="component" value="Unassembled WGS sequence"/>
</dbReference>
<dbReference type="Gene3D" id="2.60.40.760">
    <property type="entry name" value="Expansin, cellulose-binding-like domain"/>
    <property type="match status" value="1"/>
</dbReference>
<dbReference type="AlphaFoldDB" id="A0A699ZLS4"/>
<organism evidence="2 3">
    <name type="scientific">Haematococcus lacustris</name>
    <name type="common">Green alga</name>
    <name type="synonym">Haematococcus pluvialis</name>
    <dbReference type="NCBI Taxonomy" id="44745"/>
    <lineage>
        <taxon>Eukaryota</taxon>
        <taxon>Viridiplantae</taxon>
        <taxon>Chlorophyta</taxon>
        <taxon>core chlorophytes</taxon>
        <taxon>Chlorophyceae</taxon>
        <taxon>CS clade</taxon>
        <taxon>Chlamydomonadales</taxon>
        <taxon>Haematococcaceae</taxon>
        <taxon>Haematococcus</taxon>
    </lineage>
</organism>
<protein>
    <recommendedName>
        <fullName evidence="1">Expansin-like CBD domain-containing protein</fullName>
    </recommendedName>
</protein>
<keyword evidence="3" id="KW-1185">Reference proteome</keyword>